<protein>
    <submittedName>
        <fullName evidence="2">Uncharacterized protein</fullName>
    </submittedName>
</protein>
<evidence type="ECO:0000256" key="1">
    <source>
        <dbReference type="SAM" id="MobiDB-lite"/>
    </source>
</evidence>
<proteinExistence type="predicted"/>
<accession>A0AAV7JLC8</accession>
<evidence type="ECO:0000313" key="2">
    <source>
        <dbReference type="EMBL" id="KAI6649309.1"/>
    </source>
</evidence>
<evidence type="ECO:0000313" key="3">
    <source>
        <dbReference type="Proteomes" id="UP001165289"/>
    </source>
</evidence>
<keyword evidence="3" id="KW-1185">Reference proteome</keyword>
<feature type="region of interest" description="Disordered" evidence="1">
    <location>
        <begin position="426"/>
        <end position="447"/>
    </location>
</feature>
<name>A0AAV7JLC8_9METZ</name>
<gene>
    <name evidence="2" type="ORF">LOD99_11675</name>
</gene>
<comment type="caution">
    <text evidence="2">The sequence shown here is derived from an EMBL/GenBank/DDBJ whole genome shotgun (WGS) entry which is preliminary data.</text>
</comment>
<feature type="compositionally biased region" description="Basic residues" evidence="1">
    <location>
        <begin position="426"/>
        <end position="442"/>
    </location>
</feature>
<dbReference type="EMBL" id="JAKMXF010000321">
    <property type="protein sequence ID" value="KAI6649309.1"/>
    <property type="molecule type" value="Genomic_DNA"/>
</dbReference>
<reference evidence="2 3" key="1">
    <citation type="journal article" date="2023" name="BMC Biol.">
        <title>The compact genome of the sponge Oopsacas minuta (Hexactinellida) is lacking key metazoan core genes.</title>
        <authorList>
            <person name="Santini S."/>
            <person name="Schenkelaars Q."/>
            <person name="Jourda C."/>
            <person name="Duchesne M."/>
            <person name="Belahbib H."/>
            <person name="Rocher C."/>
            <person name="Selva M."/>
            <person name="Riesgo A."/>
            <person name="Vervoort M."/>
            <person name="Leys S.P."/>
            <person name="Kodjabachian L."/>
            <person name="Le Bivic A."/>
            <person name="Borchiellini C."/>
            <person name="Claverie J.M."/>
            <person name="Renard E."/>
        </authorList>
    </citation>
    <scope>NUCLEOTIDE SEQUENCE [LARGE SCALE GENOMIC DNA]</scope>
    <source>
        <strain evidence="2">SPO-2</strain>
    </source>
</reference>
<dbReference type="AlphaFoldDB" id="A0AAV7JLC8"/>
<dbReference type="Proteomes" id="UP001165289">
    <property type="component" value="Unassembled WGS sequence"/>
</dbReference>
<organism evidence="2 3">
    <name type="scientific">Oopsacas minuta</name>
    <dbReference type="NCBI Taxonomy" id="111878"/>
    <lineage>
        <taxon>Eukaryota</taxon>
        <taxon>Metazoa</taxon>
        <taxon>Porifera</taxon>
        <taxon>Hexactinellida</taxon>
        <taxon>Hexasterophora</taxon>
        <taxon>Lyssacinosida</taxon>
        <taxon>Leucopsacidae</taxon>
        <taxon>Oopsacas</taxon>
    </lineage>
</organism>
<sequence>MSLTNPIKSTLISLIEEHKVDIEVIPDFYLHTFAYLLGRESLVLEGFEVNLSIALFDLFVLEQAKNYETDKHIHLIYFGSNSRTISKISSLNPPILSDSTPPTPIVELNLQQLCQLNQNNIPRLKDVSVTLVLFLIDDLISSLIFQPNWQIIVIPITKFEGSCQNISVNFLKIAQSSDVIRIERVQERISKISLNENIPQSEIATQNHSYPTNTIEIVASSAQLMCKNHGFAIDMNDTLLPSLIYTLLGENVIMHTYSEIDFIHVVGIVASENQTGEYGNLFICIESLEDRQKLLDFKRSVDFHESQILETINNESHSNYLITATEFNQIKSSPILKGKSGIIALQSSIPKELTRFLTNLPTGYTVLIGTACYNEDLLKIMTQLRFVLFSGYPIRPVKCVGYKSHEFQLLDLSKLPYIPLFKPRPLHAHSPKAKGRTKKKPTKNSEPIPDEPIFIDNRFSLEDHSNILLESLLQSPCNIVVQYVSSFDCNTYLNHLISVVDITSETLQVIVHGDLASMNFMFEQFATSDIRHNCNVFCYSSGKLSSLKSLLITEKTQILFIPSSEFLVVNRSAVLTENCRIMMYIAINNTNDLLPGSTLACLYDEVQLSTQIIVVTKDHLRIDSNYINTPYCHVQESSELVKEQFILTFL</sequence>